<reference evidence="2" key="1">
    <citation type="submission" date="2020-05" db="EMBL/GenBank/DDBJ databases">
        <title>Genomic Encyclopedia of Type Strains, Phase IV (KMG-V): Genome sequencing to study the core and pangenomes of soil and plant-associated prokaryotes.</title>
        <authorList>
            <person name="Whitman W."/>
        </authorList>
    </citation>
    <scope>NUCLEOTIDE SEQUENCE</scope>
    <source>
        <strain evidence="2">16F</strain>
    </source>
</reference>
<accession>A0A8J8G7X7</accession>
<comment type="caution">
    <text evidence="2">The sequence shown here is derived from an EMBL/GenBank/DDBJ whole genome shotgun (WGS) entry which is preliminary data.</text>
</comment>
<name>A0A8J8G7X7_9FLAO</name>
<keyword evidence="1" id="KW-0812">Transmembrane</keyword>
<dbReference type="AlphaFoldDB" id="A0A8J8G7X7"/>
<dbReference type="RefSeq" id="WP_173778209.1">
    <property type="nucleotide sequence ID" value="NZ_JABSNO010000003.1"/>
</dbReference>
<evidence type="ECO:0000256" key="1">
    <source>
        <dbReference type="SAM" id="Phobius"/>
    </source>
</evidence>
<gene>
    <name evidence="2" type="ORF">HNQ03_000654</name>
</gene>
<evidence type="ECO:0000313" key="3">
    <source>
        <dbReference type="Proteomes" id="UP000610746"/>
    </source>
</evidence>
<proteinExistence type="predicted"/>
<feature type="transmembrane region" description="Helical" evidence="1">
    <location>
        <begin position="56"/>
        <end position="74"/>
    </location>
</feature>
<keyword evidence="1" id="KW-0472">Membrane</keyword>
<dbReference type="Proteomes" id="UP000610746">
    <property type="component" value="Unassembled WGS sequence"/>
</dbReference>
<dbReference type="EMBL" id="JABSNO010000003">
    <property type="protein sequence ID" value="NRS91587.1"/>
    <property type="molecule type" value="Genomic_DNA"/>
</dbReference>
<protein>
    <submittedName>
        <fullName evidence="2">Uncharacterized protein</fullName>
    </submittedName>
</protein>
<sequence>MKKLLSVYQSKNFVEYLSCEFQRSKVLMSVIFIILMGYSIYLVSEKEITFYGYKVLFYQRSIAITLFVVCLMNLKVLKDLISVKFLAYPEKNLPEKIENFSVNTTDSDEIFDLQTLLLKSKSKYLGVSFSNQYDYYKIGEDLFDFKFITNKENNKESVIHDFVNFIEGNPLKFELLWIDKNPTSTKEVTYSCLLLLLKNIGIKQAADSRDKFIKNRLMNNIKFYGKIAKIGSIKSAFSKTHKNQNSD</sequence>
<feature type="transmembrane region" description="Helical" evidence="1">
    <location>
        <begin position="26"/>
        <end position="44"/>
    </location>
</feature>
<keyword evidence="3" id="KW-1185">Reference proteome</keyword>
<evidence type="ECO:0000313" key="2">
    <source>
        <dbReference type="EMBL" id="NRS91587.1"/>
    </source>
</evidence>
<keyword evidence="1" id="KW-1133">Transmembrane helix</keyword>
<organism evidence="2 3">
    <name type="scientific">Frigoriflavimonas asaccharolytica</name>
    <dbReference type="NCBI Taxonomy" id="2735899"/>
    <lineage>
        <taxon>Bacteria</taxon>
        <taxon>Pseudomonadati</taxon>
        <taxon>Bacteroidota</taxon>
        <taxon>Flavobacteriia</taxon>
        <taxon>Flavobacteriales</taxon>
        <taxon>Weeksellaceae</taxon>
        <taxon>Frigoriflavimonas</taxon>
    </lineage>
</organism>